<gene>
    <name evidence="2" type="ORF">IAD46_00085</name>
</gene>
<evidence type="ECO:0000313" key="3">
    <source>
        <dbReference type="Proteomes" id="UP000886758"/>
    </source>
</evidence>
<organism evidence="2 3">
    <name type="scientific">Candidatus Pelethenecus faecipullorum</name>
    <dbReference type="NCBI Taxonomy" id="2840900"/>
    <lineage>
        <taxon>Bacteria</taxon>
        <taxon>Bacillati</taxon>
        <taxon>Mycoplasmatota</taxon>
        <taxon>Mollicutes</taxon>
        <taxon>Candidatus Pelethenecus</taxon>
    </lineage>
</organism>
<feature type="transmembrane region" description="Helical" evidence="1">
    <location>
        <begin position="31"/>
        <end position="51"/>
    </location>
</feature>
<dbReference type="EMBL" id="DVLF01000003">
    <property type="protein sequence ID" value="HIT49405.1"/>
    <property type="molecule type" value="Genomic_DNA"/>
</dbReference>
<keyword evidence="1" id="KW-0812">Transmembrane</keyword>
<keyword evidence="1" id="KW-1133">Transmembrane helix</keyword>
<comment type="caution">
    <text evidence="2">The sequence shown here is derived from an EMBL/GenBank/DDBJ whole genome shotgun (WGS) entry which is preliminary data.</text>
</comment>
<keyword evidence="1" id="KW-0472">Membrane</keyword>
<proteinExistence type="predicted"/>
<accession>A0A9D1GPD3</accession>
<reference evidence="2" key="2">
    <citation type="journal article" date="2021" name="PeerJ">
        <title>Extensive microbial diversity within the chicken gut microbiome revealed by metagenomics and culture.</title>
        <authorList>
            <person name="Gilroy R."/>
            <person name="Ravi A."/>
            <person name="Getino M."/>
            <person name="Pursley I."/>
            <person name="Horton D.L."/>
            <person name="Alikhan N.F."/>
            <person name="Baker D."/>
            <person name="Gharbi K."/>
            <person name="Hall N."/>
            <person name="Watson M."/>
            <person name="Adriaenssens E.M."/>
            <person name="Foster-Nyarko E."/>
            <person name="Jarju S."/>
            <person name="Secka A."/>
            <person name="Antonio M."/>
            <person name="Oren A."/>
            <person name="Chaudhuri R.R."/>
            <person name="La Ragione R."/>
            <person name="Hildebrand F."/>
            <person name="Pallen M.J."/>
        </authorList>
    </citation>
    <scope>NUCLEOTIDE SEQUENCE</scope>
    <source>
        <strain evidence="2">ChiW17-6978</strain>
    </source>
</reference>
<feature type="transmembrane region" description="Helical" evidence="1">
    <location>
        <begin position="6"/>
        <end position="24"/>
    </location>
</feature>
<feature type="non-terminal residue" evidence="2">
    <location>
        <position position="63"/>
    </location>
</feature>
<dbReference type="AlphaFoldDB" id="A0A9D1GPD3"/>
<sequence>MEMTSVPIIVVCCYVLGELYKVLFKKKPETYKLIPCLNVLIGGLLGILMYVTDKEMILGAQNV</sequence>
<name>A0A9D1GPD3_9MOLU</name>
<evidence type="ECO:0000256" key="1">
    <source>
        <dbReference type="SAM" id="Phobius"/>
    </source>
</evidence>
<reference evidence="2" key="1">
    <citation type="submission" date="2020-10" db="EMBL/GenBank/DDBJ databases">
        <authorList>
            <person name="Gilroy R."/>
        </authorList>
    </citation>
    <scope>NUCLEOTIDE SEQUENCE</scope>
    <source>
        <strain evidence="2">ChiW17-6978</strain>
    </source>
</reference>
<protein>
    <submittedName>
        <fullName evidence="2">Uncharacterized protein</fullName>
    </submittedName>
</protein>
<evidence type="ECO:0000313" key="2">
    <source>
        <dbReference type="EMBL" id="HIT49405.1"/>
    </source>
</evidence>
<dbReference type="Proteomes" id="UP000886758">
    <property type="component" value="Unassembled WGS sequence"/>
</dbReference>